<dbReference type="RefSeq" id="WP_077411531.1">
    <property type="nucleotide sequence ID" value="NZ_JBHRTS010000003.1"/>
</dbReference>
<evidence type="ECO:0000313" key="7">
    <source>
        <dbReference type="Proteomes" id="UP001595533"/>
    </source>
</evidence>
<dbReference type="EMBL" id="JBHRTS010000003">
    <property type="protein sequence ID" value="MFC3193661.1"/>
    <property type="molecule type" value="Genomic_DNA"/>
</dbReference>
<keyword evidence="3 4" id="KW-0658">Purine biosynthesis</keyword>
<dbReference type="Proteomes" id="UP001595533">
    <property type="component" value="Unassembled WGS sequence"/>
</dbReference>
<feature type="binding site" evidence="4">
    <location>
        <position position="57"/>
    </location>
    <ligand>
        <name>(6R)-10-formyltetrahydrofolate</name>
        <dbReference type="ChEBI" id="CHEBI:195366"/>
    </ligand>
</feature>
<feature type="site" description="Raises pKa of active site His" evidence="4">
    <location>
        <position position="137"/>
    </location>
</feature>
<evidence type="ECO:0000313" key="6">
    <source>
        <dbReference type="EMBL" id="MFC3193661.1"/>
    </source>
</evidence>
<feature type="binding site" evidence="4">
    <location>
        <begin position="11"/>
        <end position="13"/>
    </location>
    <ligand>
        <name>N(1)-(5-phospho-beta-D-ribosyl)glycinamide</name>
        <dbReference type="ChEBI" id="CHEBI:143788"/>
    </ligand>
</feature>
<dbReference type="GO" id="GO:0004644">
    <property type="term" value="F:phosphoribosylglycinamide formyltransferase activity"/>
    <property type="evidence" value="ECO:0007669"/>
    <property type="project" value="UniProtKB-EC"/>
</dbReference>
<feature type="active site" description="Proton donor" evidence="4">
    <location>
        <position position="101"/>
    </location>
</feature>
<comment type="similarity">
    <text evidence="4">Belongs to the GART family.</text>
</comment>
<dbReference type="InterPro" id="IPR036477">
    <property type="entry name" value="Formyl_transf_N_sf"/>
</dbReference>
<keyword evidence="2 4" id="KW-0808">Transferase</keyword>
<protein>
    <recommendedName>
        <fullName evidence="4">Phosphoribosylglycinamide formyltransferase</fullName>
        <ecNumber evidence="4">2.1.2.2</ecNumber>
    </recommendedName>
    <alternativeName>
        <fullName evidence="4">5'-phosphoribosylglycinamide transformylase</fullName>
    </alternativeName>
    <alternativeName>
        <fullName evidence="4">GAR transformylase</fullName>
        <shortName evidence="4">GART</shortName>
    </alternativeName>
</protein>
<comment type="pathway">
    <text evidence="1 4">Purine metabolism; IMP biosynthesis via de novo pathway; N(2)-formyl-N(1)-(5-phospho-D-ribosyl)glycinamide from N(1)-(5-phospho-D-ribosyl)glycinamide (10-formyl THF route): step 1/1.</text>
</comment>
<keyword evidence="7" id="KW-1185">Reference proteome</keyword>
<reference evidence="7" key="1">
    <citation type="journal article" date="2019" name="Int. J. Syst. Evol. Microbiol.">
        <title>The Global Catalogue of Microorganisms (GCM) 10K type strain sequencing project: providing services to taxonomists for standard genome sequencing and annotation.</title>
        <authorList>
            <consortium name="The Broad Institute Genomics Platform"/>
            <consortium name="The Broad Institute Genome Sequencing Center for Infectious Disease"/>
            <person name="Wu L."/>
            <person name="Ma J."/>
        </authorList>
    </citation>
    <scope>NUCLEOTIDE SEQUENCE [LARGE SCALE GENOMIC DNA]</scope>
    <source>
        <strain evidence="7">KCTC 42953</strain>
    </source>
</reference>
<dbReference type="InterPro" id="IPR004607">
    <property type="entry name" value="GART"/>
</dbReference>
<feature type="binding site" evidence="4">
    <location>
        <begin position="82"/>
        <end position="85"/>
    </location>
    <ligand>
        <name>(6R)-10-formyltetrahydrofolate</name>
        <dbReference type="ChEBI" id="CHEBI:195366"/>
    </ligand>
</feature>
<evidence type="ECO:0000256" key="3">
    <source>
        <dbReference type="ARBA" id="ARBA00022755"/>
    </source>
</evidence>
<feature type="binding site" evidence="4">
    <location>
        <position position="99"/>
    </location>
    <ligand>
        <name>(6R)-10-formyltetrahydrofolate</name>
        <dbReference type="ChEBI" id="CHEBI:195366"/>
    </ligand>
</feature>
<dbReference type="PANTHER" id="PTHR43369:SF2">
    <property type="entry name" value="PHOSPHORIBOSYLGLYCINAMIDE FORMYLTRANSFERASE"/>
    <property type="match status" value="1"/>
</dbReference>
<dbReference type="CDD" id="cd08645">
    <property type="entry name" value="FMT_core_GART"/>
    <property type="match status" value="1"/>
</dbReference>
<feature type="domain" description="Formyl transferase N-terminal" evidence="5">
    <location>
        <begin position="1"/>
        <end position="174"/>
    </location>
</feature>
<dbReference type="Gene3D" id="3.40.50.170">
    <property type="entry name" value="Formyl transferase, N-terminal domain"/>
    <property type="match status" value="1"/>
</dbReference>
<evidence type="ECO:0000256" key="1">
    <source>
        <dbReference type="ARBA" id="ARBA00005054"/>
    </source>
</evidence>
<accession>A0ABV7JAH3</accession>
<evidence type="ECO:0000256" key="4">
    <source>
        <dbReference type="HAMAP-Rule" id="MF_01930"/>
    </source>
</evidence>
<dbReference type="Pfam" id="PF00551">
    <property type="entry name" value="Formyl_trans_N"/>
    <property type="match status" value="1"/>
</dbReference>
<dbReference type="HAMAP" id="MF_01930">
    <property type="entry name" value="PurN"/>
    <property type="match status" value="1"/>
</dbReference>
<dbReference type="SUPFAM" id="SSF53328">
    <property type="entry name" value="Formyltransferase"/>
    <property type="match status" value="1"/>
</dbReference>
<comment type="function">
    <text evidence="4">Catalyzes the transfer of a formyl group from 10-formyltetrahydrofolate to 5-phospho-ribosyl-glycinamide (GAR), producing 5-phospho-ribosyl-N-formylglycinamide (FGAR) and tetrahydrofolate.</text>
</comment>
<dbReference type="EC" id="2.1.2.2" evidence="4"/>
<proteinExistence type="inferred from homology"/>
<gene>
    <name evidence="4 6" type="primary">purN</name>
    <name evidence="6" type="ORF">ACFODZ_05360</name>
</gene>
<name>A0ABV7JAH3_9GAMM</name>
<comment type="catalytic activity">
    <reaction evidence="4">
        <text>N(1)-(5-phospho-beta-D-ribosyl)glycinamide + (6R)-10-formyltetrahydrofolate = N(2)-formyl-N(1)-(5-phospho-beta-D-ribosyl)glycinamide + (6S)-5,6,7,8-tetrahydrofolate + H(+)</text>
        <dbReference type="Rhea" id="RHEA:15053"/>
        <dbReference type="ChEBI" id="CHEBI:15378"/>
        <dbReference type="ChEBI" id="CHEBI:57453"/>
        <dbReference type="ChEBI" id="CHEBI:143788"/>
        <dbReference type="ChEBI" id="CHEBI:147286"/>
        <dbReference type="ChEBI" id="CHEBI:195366"/>
        <dbReference type="EC" id="2.1.2.2"/>
    </reaction>
</comment>
<comment type="caution">
    <text evidence="6">The sequence shown here is derived from an EMBL/GenBank/DDBJ whole genome shotgun (WGS) entry which is preliminary data.</text>
</comment>
<organism evidence="6 7">
    <name type="scientific">Marinicella sediminis</name>
    <dbReference type="NCBI Taxonomy" id="1792834"/>
    <lineage>
        <taxon>Bacteria</taxon>
        <taxon>Pseudomonadati</taxon>
        <taxon>Pseudomonadota</taxon>
        <taxon>Gammaproteobacteria</taxon>
        <taxon>Lysobacterales</taxon>
        <taxon>Marinicellaceae</taxon>
        <taxon>Marinicella</taxon>
    </lineage>
</organism>
<dbReference type="InterPro" id="IPR002376">
    <property type="entry name" value="Formyl_transf_N"/>
</dbReference>
<evidence type="ECO:0000259" key="5">
    <source>
        <dbReference type="Pfam" id="PF00551"/>
    </source>
</evidence>
<evidence type="ECO:0000256" key="2">
    <source>
        <dbReference type="ARBA" id="ARBA00022679"/>
    </source>
</evidence>
<sequence>MKVVVLISGRGSNLEALLQDQSGYQITHVISNNPTAKGLEIAHHYGVTNSYLDWTDRQKAEQFLLDISGQEQADLVILAGFMKILSAELVDRLFPKIINIHPSLLPDYPGLNTHQRVLEDQRDWHGATVHLVDSQLDHGPRISQTTIPVTAADNATSLAEKLLRKEHKLLTRTVGLMAQQQILWQDQQLMYKQQPLTKPLMMSCD</sequence>
<dbReference type="NCBIfam" id="TIGR00639">
    <property type="entry name" value="PurN"/>
    <property type="match status" value="1"/>
</dbReference>
<dbReference type="PANTHER" id="PTHR43369">
    <property type="entry name" value="PHOSPHORIBOSYLGLYCINAMIDE FORMYLTRANSFERASE"/>
    <property type="match status" value="1"/>
</dbReference>